<protein>
    <submittedName>
        <fullName evidence="2">Uncharacterized protein</fullName>
    </submittedName>
</protein>
<keyword evidence="3" id="KW-1185">Reference proteome</keyword>
<evidence type="ECO:0000256" key="1">
    <source>
        <dbReference type="SAM" id="MobiDB-lite"/>
    </source>
</evidence>
<organism evidence="2 3">
    <name type="scientific">Symbiodinium natans</name>
    <dbReference type="NCBI Taxonomy" id="878477"/>
    <lineage>
        <taxon>Eukaryota</taxon>
        <taxon>Sar</taxon>
        <taxon>Alveolata</taxon>
        <taxon>Dinophyceae</taxon>
        <taxon>Suessiales</taxon>
        <taxon>Symbiodiniaceae</taxon>
        <taxon>Symbiodinium</taxon>
    </lineage>
</organism>
<dbReference type="AlphaFoldDB" id="A0A812GKC3"/>
<gene>
    <name evidence="2" type="ORF">SNAT2548_LOCUS925</name>
</gene>
<name>A0A812GKC3_9DINO</name>
<sequence>MLAIACMKRGAECEQQIQPCRRLMQRGGGMADDLRNSGSGGGSAQAKHVSSPGEPLWRQRAPPGCLPQGCGVAPLCGDRCVCTHFASGACGACGAGCAGCARAGPVGAIAELLTGSCRGRRDEQARANFCGRLPFGSLERLPPRLVAPQPSQGAHRSRLNIAERIDKASKSPDKPREARATRRPLWKSGCPKSAHGQANRG</sequence>
<reference evidence="2" key="1">
    <citation type="submission" date="2021-02" db="EMBL/GenBank/DDBJ databases">
        <authorList>
            <person name="Dougan E. K."/>
            <person name="Rhodes N."/>
            <person name="Thang M."/>
            <person name="Chan C."/>
        </authorList>
    </citation>
    <scope>NUCLEOTIDE SEQUENCE</scope>
</reference>
<evidence type="ECO:0000313" key="2">
    <source>
        <dbReference type="EMBL" id="CAE6932933.1"/>
    </source>
</evidence>
<feature type="region of interest" description="Disordered" evidence="1">
    <location>
        <begin position="31"/>
        <end position="54"/>
    </location>
</feature>
<proteinExistence type="predicted"/>
<evidence type="ECO:0000313" key="3">
    <source>
        <dbReference type="Proteomes" id="UP000604046"/>
    </source>
</evidence>
<feature type="region of interest" description="Disordered" evidence="1">
    <location>
        <begin position="147"/>
        <end position="201"/>
    </location>
</feature>
<dbReference type="EMBL" id="CAJNDS010000047">
    <property type="protein sequence ID" value="CAE6932933.1"/>
    <property type="molecule type" value="Genomic_DNA"/>
</dbReference>
<dbReference type="Proteomes" id="UP000604046">
    <property type="component" value="Unassembled WGS sequence"/>
</dbReference>
<comment type="caution">
    <text evidence="2">The sequence shown here is derived from an EMBL/GenBank/DDBJ whole genome shotgun (WGS) entry which is preliminary data.</text>
</comment>
<accession>A0A812GKC3</accession>
<feature type="compositionally biased region" description="Basic and acidic residues" evidence="1">
    <location>
        <begin position="161"/>
        <end position="180"/>
    </location>
</feature>